<dbReference type="RefSeq" id="WP_132645883.1">
    <property type="nucleotide sequence ID" value="NZ_CP181386.1"/>
</dbReference>
<dbReference type="Pfam" id="PF08870">
    <property type="entry name" value="DndE"/>
    <property type="match status" value="1"/>
</dbReference>
<dbReference type="Proteomes" id="UP000295106">
    <property type="component" value="Unassembled WGS sequence"/>
</dbReference>
<dbReference type="NCBIfam" id="TIGR03184">
    <property type="entry name" value="DNA_S_dndE"/>
    <property type="match status" value="1"/>
</dbReference>
<dbReference type="EMBL" id="SLXD01000004">
    <property type="protein sequence ID" value="TCP03384.1"/>
    <property type="molecule type" value="Genomic_DNA"/>
</dbReference>
<dbReference type="GeneID" id="99685758"/>
<gene>
    <name evidence="1" type="ORF">EV684_104105</name>
</gene>
<protein>
    <submittedName>
        <fullName evidence="1">DNA sulfur modification protein DndE</fullName>
    </submittedName>
</protein>
<proteinExistence type="predicted"/>
<reference evidence="1 2" key="1">
    <citation type="submission" date="2019-03" db="EMBL/GenBank/DDBJ databases">
        <title>Genomic Encyclopedia of Type Strains, Phase IV (KMG-IV): sequencing the most valuable type-strain genomes for metagenomic binning, comparative biology and taxonomic classification.</title>
        <authorList>
            <person name="Goeker M."/>
        </authorList>
    </citation>
    <scope>NUCLEOTIDE SEQUENCE [LARGE SCALE GENOMIC DNA]</scope>
    <source>
        <strain evidence="1 2">DSM 1709</strain>
    </source>
</reference>
<dbReference type="Gene3D" id="1.10.1220.160">
    <property type="entry name" value="DNA sulphur modification protein DndE"/>
    <property type="match status" value="1"/>
</dbReference>
<accession>A0A4R2MFT5</accession>
<organism evidence="1 2">
    <name type="scientific">Rubrivivax gelatinosus</name>
    <name type="common">Rhodocyclus gelatinosus</name>
    <name type="synonym">Rhodopseudomonas gelatinosa</name>
    <dbReference type="NCBI Taxonomy" id="28068"/>
    <lineage>
        <taxon>Bacteria</taxon>
        <taxon>Pseudomonadati</taxon>
        <taxon>Pseudomonadota</taxon>
        <taxon>Betaproteobacteria</taxon>
        <taxon>Burkholderiales</taxon>
        <taxon>Sphaerotilaceae</taxon>
        <taxon>Rubrivivax</taxon>
    </lineage>
</organism>
<dbReference type="InterPro" id="IPR038472">
    <property type="entry name" value="DndE_sf"/>
</dbReference>
<evidence type="ECO:0000313" key="2">
    <source>
        <dbReference type="Proteomes" id="UP000295106"/>
    </source>
</evidence>
<dbReference type="OrthoDB" id="9181877at2"/>
<evidence type="ECO:0000313" key="1">
    <source>
        <dbReference type="EMBL" id="TCP03384.1"/>
    </source>
</evidence>
<dbReference type="AlphaFoldDB" id="A0A4R2MFT5"/>
<comment type="caution">
    <text evidence="1">The sequence shown here is derived from an EMBL/GenBank/DDBJ whole genome shotgun (WGS) entry which is preliminary data.</text>
</comment>
<name>A0A4R2MFT5_RUBGE</name>
<dbReference type="InterPro" id="IPR014969">
    <property type="entry name" value="DNA_S_DndE"/>
</dbReference>
<sequence>MLPKRLRISKSATDTLKLLKARTGLTPNIVCRMALIMSLELGRRGGESHPELIGSEFNATTFFGEFALAFEALLTQVHGKLDAKVCAMVIASHVDNGLEILRKSRTLLELIEHSAPKSSQDVGVRA</sequence>